<dbReference type="KEGG" id="cnc:CNE_2c24260"/>
<dbReference type="SUPFAM" id="SSF46689">
    <property type="entry name" value="Homeodomain-like"/>
    <property type="match status" value="1"/>
</dbReference>
<proteinExistence type="predicted"/>
<name>F8GME3_CUPNN</name>
<evidence type="ECO:0000256" key="2">
    <source>
        <dbReference type="ARBA" id="ARBA00023125"/>
    </source>
</evidence>
<dbReference type="GO" id="GO:0000976">
    <property type="term" value="F:transcription cis-regulatory region binding"/>
    <property type="evidence" value="ECO:0007669"/>
    <property type="project" value="TreeGrafter"/>
</dbReference>
<dbReference type="GO" id="GO:0003700">
    <property type="term" value="F:DNA-binding transcription factor activity"/>
    <property type="evidence" value="ECO:0007669"/>
    <property type="project" value="InterPro"/>
</dbReference>
<dbReference type="Gene3D" id="1.10.10.60">
    <property type="entry name" value="Homeodomain-like"/>
    <property type="match status" value="1"/>
</dbReference>
<evidence type="ECO:0000313" key="6">
    <source>
        <dbReference type="Proteomes" id="UP000006798"/>
    </source>
</evidence>
<dbReference type="InterPro" id="IPR009057">
    <property type="entry name" value="Homeodomain-like_sf"/>
</dbReference>
<dbReference type="Pfam" id="PF12833">
    <property type="entry name" value="HTH_18"/>
    <property type="match status" value="1"/>
</dbReference>
<dbReference type="AlphaFoldDB" id="F8GME3"/>
<dbReference type="GO" id="GO:0005829">
    <property type="term" value="C:cytosol"/>
    <property type="evidence" value="ECO:0007669"/>
    <property type="project" value="TreeGrafter"/>
</dbReference>
<evidence type="ECO:0000256" key="1">
    <source>
        <dbReference type="ARBA" id="ARBA00023015"/>
    </source>
</evidence>
<dbReference type="Pfam" id="PF12625">
    <property type="entry name" value="Arabinose_bd"/>
    <property type="match status" value="1"/>
</dbReference>
<dbReference type="PANTHER" id="PTHR47894:SF4">
    <property type="entry name" value="HTH-TYPE TRANSCRIPTIONAL REGULATOR GADX"/>
    <property type="match status" value="1"/>
</dbReference>
<dbReference type="InterPro" id="IPR032687">
    <property type="entry name" value="AraC-type_N"/>
</dbReference>
<evidence type="ECO:0000256" key="3">
    <source>
        <dbReference type="ARBA" id="ARBA00023163"/>
    </source>
</evidence>
<keyword evidence="3" id="KW-0804">Transcription</keyword>
<keyword evidence="1" id="KW-0805">Transcription regulation</keyword>
<organism evidence="5 6">
    <name type="scientific">Cupriavidus necator (strain ATCC 43291 / DSM 13513 / CCUG 52238 / LMG 8453 / N-1)</name>
    <name type="common">Ralstonia eutropha</name>
    <dbReference type="NCBI Taxonomy" id="1042878"/>
    <lineage>
        <taxon>Bacteria</taxon>
        <taxon>Pseudomonadati</taxon>
        <taxon>Pseudomonadota</taxon>
        <taxon>Betaproteobacteria</taxon>
        <taxon>Burkholderiales</taxon>
        <taxon>Burkholderiaceae</taxon>
        <taxon>Cupriavidus</taxon>
    </lineage>
</organism>
<sequence>MRTTFAIVLSPGVSLVRNTLHMQRTVGIAAPAGVALTPDDFAFHAMRPYDRCCGGQTAPPIDISSQGNSGLETLIRAAALTNFLEVSRDLGLDPQPLLRQARLRRAWLDDPDQRVPVSACVALLEAAAQASACPTFGLRMAESRQLSDFGVMSLLISQQPTLRAALATTIRYRHLVNDSVALLLEDAGSAVVIRQEVLSDAPSRQATELAIGVVFRMCALLLGPRWQPIGVSFTHAAPADLRIHRRLFGCPLEFNADSNGIICRAADLDAPNPTADPVMARYAQQFIDTLPRANPQSIGHEVRAAIYLMLPMGRATCEAVAEGLGLSLRTMQRQLDDAGETFTEILNDVRRELARRYVENPRYSLLRVSQLLGYGSASSFTRWFSAQFGMAPANWRRDHAAG</sequence>
<dbReference type="Proteomes" id="UP000006798">
    <property type="component" value="Chromosome 2"/>
</dbReference>
<dbReference type="SMART" id="SM00342">
    <property type="entry name" value="HTH_ARAC"/>
    <property type="match status" value="1"/>
</dbReference>
<keyword evidence="2" id="KW-0238">DNA-binding</keyword>
<dbReference type="PANTHER" id="PTHR47894">
    <property type="entry name" value="HTH-TYPE TRANSCRIPTIONAL REGULATOR GADX"/>
    <property type="match status" value="1"/>
</dbReference>
<accession>F8GME3</accession>
<dbReference type="InterPro" id="IPR018060">
    <property type="entry name" value="HTH_AraC"/>
</dbReference>
<evidence type="ECO:0000313" key="5">
    <source>
        <dbReference type="EMBL" id="AEI81371.1"/>
    </source>
</evidence>
<dbReference type="HOGENOM" id="CLU_047522_1_2_4"/>
<feature type="domain" description="HTH araC/xylS-type" evidence="4">
    <location>
        <begin position="300"/>
        <end position="398"/>
    </location>
</feature>
<gene>
    <name evidence="5" type="ordered locus">CNE_2c24260</name>
</gene>
<protein>
    <submittedName>
        <fullName evidence="5">Transcriptional regulator AraC family</fullName>
    </submittedName>
</protein>
<dbReference type="PROSITE" id="PS01124">
    <property type="entry name" value="HTH_ARAC_FAMILY_2"/>
    <property type="match status" value="1"/>
</dbReference>
<dbReference type="EMBL" id="CP002878">
    <property type="protein sequence ID" value="AEI81371.1"/>
    <property type="molecule type" value="Genomic_DNA"/>
</dbReference>
<reference evidence="5 6" key="1">
    <citation type="journal article" date="2011" name="J. Bacteriol.">
        <title>Complete genome sequence of the type strain Cupriavidus necator N-1.</title>
        <authorList>
            <person name="Poehlein A."/>
            <person name="Kusian B."/>
            <person name="Friedrich B."/>
            <person name="Daniel R."/>
            <person name="Bowien B."/>
        </authorList>
    </citation>
    <scope>NUCLEOTIDE SEQUENCE [LARGE SCALE GENOMIC DNA]</scope>
    <source>
        <strain evidence="6">ATCC 43291 / DSM 13513 / CCUG 52238 / LMG 8453 / N-1</strain>
    </source>
</reference>
<evidence type="ECO:0000259" key="4">
    <source>
        <dbReference type="PROSITE" id="PS01124"/>
    </source>
</evidence>